<evidence type="ECO:0000313" key="1">
    <source>
        <dbReference type="EMBL" id="CDX34620.1"/>
    </source>
</evidence>
<sequence>MKTTATYDSAAGTFTLEKGVWRGTFPIVDLPSWIRFYRQQMERYPAQAASYAEDVEALEALAAELRGRQ</sequence>
<accession>A0A090GK12</accession>
<organism evidence="1 2">
    <name type="scientific">Mesorhizobium plurifarium</name>
    <dbReference type="NCBI Taxonomy" id="69974"/>
    <lineage>
        <taxon>Bacteria</taxon>
        <taxon>Pseudomonadati</taxon>
        <taxon>Pseudomonadota</taxon>
        <taxon>Alphaproteobacteria</taxon>
        <taxon>Hyphomicrobiales</taxon>
        <taxon>Phyllobacteriaceae</taxon>
        <taxon>Mesorhizobium</taxon>
    </lineage>
</organism>
<evidence type="ECO:0000313" key="2">
    <source>
        <dbReference type="Proteomes" id="UP000046373"/>
    </source>
</evidence>
<dbReference type="Proteomes" id="UP000046373">
    <property type="component" value="Unassembled WGS sequence"/>
</dbReference>
<dbReference type="GeneID" id="31890146"/>
<proteinExistence type="predicted"/>
<dbReference type="AlphaFoldDB" id="A0A090GK12"/>
<dbReference type="EMBL" id="CCNB01000011">
    <property type="protein sequence ID" value="CDX34620.1"/>
    <property type="molecule type" value="Genomic_DNA"/>
</dbReference>
<gene>
    <name evidence="1" type="ORF">MPLDJ20_190075</name>
</gene>
<reference evidence="1 2" key="1">
    <citation type="submission" date="2014-08" db="EMBL/GenBank/DDBJ databases">
        <authorList>
            <person name="Moulin Lionel"/>
        </authorList>
    </citation>
    <scope>NUCLEOTIDE SEQUENCE [LARGE SCALE GENOMIC DNA]</scope>
</reference>
<name>A0A090GK12_MESPL</name>
<protein>
    <submittedName>
        <fullName evidence="1">Uncharacterized protein</fullName>
    </submittedName>
</protein>